<gene>
    <name evidence="1" type="ORF">L6164_014176</name>
</gene>
<proteinExistence type="predicted"/>
<dbReference type="EMBL" id="CM039431">
    <property type="protein sequence ID" value="KAI4335538.1"/>
    <property type="molecule type" value="Genomic_DNA"/>
</dbReference>
<reference evidence="1 2" key="1">
    <citation type="journal article" date="2022" name="DNA Res.">
        <title>Chromosomal-level genome assembly of the orchid tree Bauhinia variegata (Leguminosae; Cercidoideae) supports the allotetraploid origin hypothesis of Bauhinia.</title>
        <authorList>
            <person name="Zhong Y."/>
            <person name="Chen Y."/>
            <person name="Zheng D."/>
            <person name="Pang J."/>
            <person name="Liu Y."/>
            <person name="Luo S."/>
            <person name="Meng S."/>
            <person name="Qian L."/>
            <person name="Wei D."/>
            <person name="Dai S."/>
            <person name="Zhou R."/>
        </authorList>
    </citation>
    <scope>NUCLEOTIDE SEQUENCE [LARGE SCALE GENOMIC DNA]</scope>
    <source>
        <strain evidence="1">BV-YZ2020</strain>
    </source>
</reference>
<keyword evidence="2" id="KW-1185">Reference proteome</keyword>
<comment type="caution">
    <text evidence="1">The sequence shown here is derived from an EMBL/GenBank/DDBJ whole genome shotgun (WGS) entry which is preliminary data.</text>
</comment>
<sequence length="255" mass="29531">MKKMKGIVSMEYAVYEDQRTRYRHQTLLQDYEELQKETEAVRRKLQAVKQKKSVLSAEVRFLRQRYGYLMKNPSSKPQLKQDAPKPQKLEIQAPTIPKGRKYNKKELAFLRPPVAPHSNLKERTHNGIDATLRNSAHVFDLNKNARSFTGKETPFHSSAALLDLNQKERTHIGMEAAKKSIIPSFDLNQISREEEELLGNSESFRMEEPKRSTQRSMVDEQHNDIKLSVCRNVGDGSNRTGKRKISWQDQVALRV</sequence>
<dbReference type="Proteomes" id="UP000828941">
    <property type="component" value="Chromosome 6"/>
</dbReference>
<accession>A0ACB9NHN8</accession>
<protein>
    <submittedName>
        <fullName evidence="1">Uncharacterized protein</fullName>
    </submittedName>
</protein>
<organism evidence="1 2">
    <name type="scientific">Bauhinia variegata</name>
    <name type="common">Purple orchid tree</name>
    <name type="synonym">Phanera variegata</name>
    <dbReference type="NCBI Taxonomy" id="167791"/>
    <lineage>
        <taxon>Eukaryota</taxon>
        <taxon>Viridiplantae</taxon>
        <taxon>Streptophyta</taxon>
        <taxon>Embryophyta</taxon>
        <taxon>Tracheophyta</taxon>
        <taxon>Spermatophyta</taxon>
        <taxon>Magnoliopsida</taxon>
        <taxon>eudicotyledons</taxon>
        <taxon>Gunneridae</taxon>
        <taxon>Pentapetalae</taxon>
        <taxon>rosids</taxon>
        <taxon>fabids</taxon>
        <taxon>Fabales</taxon>
        <taxon>Fabaceae</taxon>
        <taxon>Cercidoideae</taxon>
        <taxon>Cercideae</taxon>
        <taxon>Bauhiniinae</taxon>
        <taxon>Bauhinia</taxon>
    </lineage>
</organism>
<name>A0ACB9NHN8_BAUVA</name>
<evidence type="ECO:0000313" key="2">
    <source>
        <dbReference type="Proteomes" id="UP000828941"/>
    </source>
</evidence>
<evidence type="ECO:0000313" key="1">
    <source>
        <dbReference type="EMBL" id="KAI4335538.1"/>
    </source>
</evidence>